<evidence type="ECO:0000256" key="1">
    <source>
        <dbReference type="SAM" id="MobiDB-lite"/>
    </source>
</evidence>
<accession>A0A9P0GFF2</accession>
<protein>
    <submittedName>
        <fullName evidence="2">Uncharacterized protein</fullName>
    </submittedName>
</protein>
<dbReference type="EMBL" id="OV651819">
    <property type="protein sequence ID" value="CAH1113870.1"/>
    <property type="molecule type" value="Genomic_DNA"/>
</dbReference>
<feature type="compositionally biased region" description="Basic and acidic residues" evidence="1">
    <location>
        <begin position="25"/>
        <end position="69"/>
    </location>
</feature>
<dbReference type="AlphaFoldDB" id="A0A9P0GFF2"/>
<proteinExistence type="predicted"/>
<name>A0A9P0GFF2_9CUCU</name>
<feature type="region of interest" description="Disordered" evidence="1">
    <location>
        <begin position="13"/>
        <end position="71"/>
    </location>
</feature>
<sequence length="135" mass="14953">MAIKQVVILESNNMSVSQINTNSPVKEENNSQVKEENGSPVKEEHNSPVKEEHNSPVKEEHNSPVKEEYNSPVTKMVEMKVNSSVRDISSLEKVEIGAISNIKSIRSVPAFINVFIENVQFNIEVDTGASVSLMS</sequence>
<evidence type="ECO:0000313" key="2">
    <source>
        <dbReference type="EMBL" id="CAH1113870.1"/>
    </source>
</evidence>
<organism evidence="2 3">
    <name type="scientific">Psylliodes chrysocephalus</name>
    <dbReference type="NCBI Taxonomy" id="3402493"/>
    <lineage>
        <taxon>Eukaryota</taxon>
        <taxon>Metazoa</taxon>
        <taxon>Ecdysozoa</taxon>
        <taxon>Arthropoda</taxon>
        <taxon>Hexapoda</taxon>
        <taxon>Insecta</taxon>
        <taxon>Pterygota</taxon>
        <taxon>Neoptera</taxon>
        <taxon>Endopterygota</taxon>
        <taxon>Coleoptera</taxon>
        <taxon>Polyphaga</taxon>
        <taxon>Cucujiformia</taxon>
        <taxon>Chrysomeloidea</taxon>
        <taxon>Chrysomelidae</taxon>
        <taxon>Galerucinae</taxon>
        <taxon>Alticini</taxon>
        <taxon>Psylliodes</taxon>
    </lineage>
</organism>
<keyword evidence="3" id="KW-1185">Reference proteome</keyword>
<reference evidence="2" key="1">
    <citation type="submission" date="2022-01" db="EMBL/GenBank/DDBJ databases">
        <authorList>
            <person name="King R."/>
        </authorList>
    </citation>
    <scope>NUCLEOTIDE SEQUENCE</scope>
</reference>
<feature type="compositionally biased region" description="Polar residues" evidence="1">
    <location>
        <begin position="13"/>
        <end position="24"/>
    </location>
</feature>
<evidence type="ECO:0000313" key="3">
    <source>
        <dbReference type="Proteomes" id="UP001153636"/>
    </source>
</evidence>
<dbReference type="Proteomes" id="UP001153636">
    <property type="component" value="Chromosome 7"/>
</dbReference>
<gene>
    <name evidence="2" type="ORF">PSYICH_LOCUS13612</name>
</gene>